<dbReference type="Proteomes" id="UP000770717">
    <property type="component" value="Unassembled WGS sequence"/>
</dbReference>
<sequence>MKALHLPLMPVRICFLHISVRNRFLALYKPCTCFHAHYMKVINPRIWSAVMRIECTSVSCCSFLAILYFFVLIKFFQLFIILGKCHKCETCKVPFIKTTGVPILQGG</sequence>
<keyword evidence="1" id="KW-0812">Transmembrane</keyword>
<reference evidence="2" key="1">
    <citation type="thesis" date="2020" institute="ProQuest LLC" country="789 East Eisenhower Parkway, Ann Arbor, MI, USA">
        <title>Comparative Genomics and Chromosome Evolution.</title>
        <authorList>
            <person name="Mudd A.B."/>
        </authorList>
    </citation>
    <scope>NUCLEOTIDE SEQUENCE</scope>
    <source>
        <strain evidence="2">HN-11 Male</strain>
        <tissue evidence="2">Kidney and liver</tissue>
    </source>
</reference>
<keyword evidence="1" id="KW-0472">Membrane</keyword>
<name>A0A8J6K7Q2_ELECQ</name>
<accession>A0A8J6K7Q2</accession>
<evidence type="ECO:0000313" key="2">
    <source>
        <dbReference type="EMBL" id="KAG9483858.1"/>
    </source>
</evidence>
<keyword evidence="3" id="KW-1185">Reference proteome</keyword>
<gene>
    <name evidence="2" type="ORF">GDO78_009662</name>
</gene>
<keyword evidence="1" id="KW-1133">Transmembrane helix</keyword>
<feature type="transmembrane region" description="Helical" evidence="1">
    <location>
        <begin position="61"/>
        <end position="82"/>
    </location>
</feature>
<organism evidence="2 3">
    <name type="scientific">Eleutherodactylus coqui</name>
    <name type="common">Puerto Rican coqui</name>
    <dbReference type="NCBI Taxonomy" id="57060"/>
    <lineage>
        <taxon>Eukaryota</taxon>
        <taxon>Metazoa</taxon>
        <taxon>Chordata</taxon>
        <taxon>Craniata</taxon>
        <taxon>Vertebrata</taxon>
        <taxon>Euteleostomi</taxon>
        <taxon>Amphibia</taxon>
        <taxon>Batrachia</taxon>
        <taxon>Anura</taxon>
        <taxon>Neobatrachia</taxon>
        <taxon>Hyloidea</taxon>
        <taxon>Eleutherodactylidae</taxon>
        <taxon>Eleutherodactylinae</taxon>
        <taxon>Eleutherodactylus</taxon>
        <taxon>Eleutherodactylus</taxon>
    </lineage>
</organism>
<evidence type="ECO:0000313" key="3">
    <source>
        <dbReference type="Proteomes" id="UP000770717"/>
    </source>
</evidence>
<protein>
    <submittedName>
        <fullName evidence="2">Uncharacterized protein</fullName>
    </submittedName>
</protein>
<dbReference type="EMBL" id="WNTK01000005">
    <property type="protein sequence ID" value="KAG9483858.1"/>
    <property type="molecule type" value="Genomic_DNA"/>
</dbReference>
<comment type="caution">
    <text evidence="2">The sequence shown here is derived from an EMBL/GenBank/DDBJ whole genome shotgun (WGS) entry which is preliminary data.</text>
</comment>
<evidence type="ECO:0000256" key="1">
    <source>
        <dbReference type="SAM" id="Phobius"/>
    </source>
</evidence>
<dbReference type="AlphaFoldDB" id="A0A8J6K7Q2"/>
<proteinExistence type="predicted"/>